<dbReference type="Proteomes" id="UP001285921">
    <property type="component" value="Unassembled WGS sequence"/>
</dbReference>
<comment type="caution">
    <text evidence="1">The sequence shown here is derived from an EMBL/GenBank/DDBJ whole genome shotgun (WGS) entry which is preliminary data.</text>
</comment>
<dbReference type="Pfam" id="PF09388">
    <property type="entry name" value="SpoOE-like"/>
    <property type="match status" value="1"/>
</dbReference>
<evidence type="ECO:0000313" key="1">
    <source>
        <dbReference type="EMBL" id="GMK47524.1"/>
    </source>
</evidence>
<evidence type="ECO:0000313" key="2">
    <source>
        <dbReference type="Proteomes" id="UP001285921"/>
    </source>
</evidence>
<proteinExistence type="predicted"/>
<gene>
    <name evidence="1" type="ORF">PghCCS26_46540</name>
</gene>
<name>A0ABQ6NSN2_9BACL</name>
<dbReference type="SUPFAM" id="SSF140500">
    <property type="entry name" value="BAS1536-like"/>
    <property type="match status" value="1"/>
</dbReference>
<dbReference type="Gene3D" id="4.10.280.10">
    <property type="entry name" value="Helix-loop-helix DNA-binding domain"/>
    <property type="match status" value="1"/>
</dbReference>
<sequence>MGRSIVKKSLLIEGGIYTGRKQMENLAEQHDFNLLHPEVVKASQALDALIVQAMKQKPAGIQGGMSR</sequence>
<dbReference type="EMBL" id="BTCL01000020">
    <property type="protein sequence ID" value="GMK47524.1"/>
    <property type="molecule type" value="Genomic_DNA"/>
</dbReference>
<organism evidence="1 2">
    <name type="scientific">Paenibacillus glycanilyticus</name>
    <dbReference type="NCBI Taxonomy" id="126569"/>
    <lineage>
        <taxon>Bacteria</taxon>
        <taxon>Bacillati</taxon>
        <taxon>Bacillota</taxon>
        <taxon>Bacilli</taxon>
        <taxon>Bacillales</taxon>
        <taxon>Paenibacillaceae</taxon>
        <taxon>Paenibacillus</taxon>
    </lineage>
</organism>
<dbReference type="InterPro" id="IPR018540">
    <property type="entry name" value="Spo0E-like"/>
</dbReference>
<protein>
    <submittedName>
        <fullName evidence="1">Uncharacterized protein</fullName>
    </submittedName>
</protein>
<keyword evidence="2" id="KW-1185">Reference proteome</keyword>
<accession>A0ABQ6NSN2</accession>
<dbReference type="RefSeq" id="WP_317981474.1">
    <property type="nucleotide sequence ID" value="NZ_BTCL01000020.1"/>
</dbReference>
<dbReference type="InterPro" id="IPR037208">
    <property type="entry name" value="Spo0E-like_sf"/>
</dbReference>
<reference evidence="1 2" key="1">
    <citation type="submission" date="2023-05" db="EMBL/GenBank/DDBJ databases">
        <title>Draft genome of Paenibacillus sp. CCS26.</title>
        <authorList>
            <person name="Akita H."/>
            <person name="Shinto Y."/>
            <person name="Kimura Z."/>
        </authorList>
    </citation>
    <scope>NUCLEOTIDE SEQUENCE [LARGE SCALE GENOMIC DNA]</scope>
    <source>
        <strain evidence="1 2">CCS26</strain>
    </source>
</reference>
<dbReference type="InterPro" id="IPR036638">
    <property type="entry name" value="HLH_DNA-bd_sf"/>
</dbReference>